<dbReference type="EMBL" id="JAANQT010003912">
    <property type="protein sequence ID" value="KAG1300631.1"/>
    <property type="molecule type" value="Genomic_DNA"/>
</dbReference>
<dbReference type="Pfam" id="PF00617">
    <property type="entry name" value="RasGEF"/>
    <property type="match status" value="1"/>
</dbReference>
<dbReference type="Gene3D" id="1.10.840.10">
    <property type="entry name" value="Ras guanine-nucleotide exchange factors catalytic domain"/>
    <property type="match status" value="1"/>
</dbReference>
<dbReference type="InterPro" id="IPR001895">
    <property type="entry name" value="RASGEF_cat_dom"/>
</dbReference>
<evidence type="ECO:0000259" key="3">
    <source>
        <dbReference type="PROSITE" id="PS50009"/>
    </source>
</evidence>
<evidence type="ECO:0000256" key="1">
    <source>
        <dbReference type="ARBA" id="ARBA00022658"/>
    </source>
</evidence>
<dbReference type="CDD" id="cd06224">
    <property type="entry name" value="REM"/>
    <property type="match status" value="1"/>
</dbReference>
<accession>A0A9P6WXN2</accession>
<dbReference type="AlphaFoldDB" id="A0A9P6WXN2"/>
<keyword evidence="1 2" id="KW-0344">Guanine-nucleotide releasing factor</keyword>
<protein>
    <submittedName>
        <fullName evidence="5">Uncharacterized protein</fullName>
    </submittedName>
</protein>
<dbReference type="InterPro" id="IPR019804">
    <property type="entry name" value="Ras_G-nucl-exch_fac_CS"/>
</dbReference>
<reference evidence="5" key="1">
    <citation type="journal article" date="2020" name="Microb. Genom.">
        <title>Genetic diversity of clinical and environmental Mucorales isolates obtained from an investigation of mucormycosis cases among solid organ transplant recipients.</title>
        <authorList>
            <person name="Nguyen M.H."/>
            <person name="Kaul D."/>
            <person name="Muto C."/>
            <person name="Cheng S.J."/>
            <person name="Richter R.A."/>
            <person name="Bruno V.M."/>
            <person name="Liu G."/>
            <person name="Beyhan S."/>
            <person name="Sundermann A.J."/>
            <person name="Mounaud S."/>
            <person name="Pasculle A.W."/>
            <person name="Nierman W.C."/>
            <person name="Driscoll E."/>
            <person name="Cumbie R."/>
            <person name="Clancy C.J."/>
            <person name="Dupont C.L."/>
        </authorList>
    </citation>
    <scope>NUCLEOTIDE SEQUENCE</scope>
    <source>
        <strain evidence="5">GL11</strain>
    </source>
</reference>
<gene>
    <name evidence="5" type="ORF">G6F64_012518</name>
</gene>
<keyword evidence="6" id="KW-1185">Reference proteome</keyword>
<dbReference type="SUPFAM" id="SSF48366">
    <property type="entry name" value="Ras GEF"/>
    <property type="match status" value="1"/>
</dbReference>
<dbReference type="PROSITE" id="PS50212">
    <property type="entry name" value="RASGEF_NTER"/>
    <property type="match status" value="1"/>
</dbReference>
<feature type="domain" description="N-terminal Ras-GEF" evidence="4">
    <location>
        <begin position="17"/>
        <end position="138"/>
    </location>
</feature>
<dbReference type="Proteomes" id="UP000716291">
    <property type="component" value="Unassembled WGS sequence"/>
</dbReference>
<organism evidence="5 6">
    <name type="scientific">Rhizopus oryzae</name>
    <name type="common">Mucormycosis agent</name>
    <name type="synonym">Rhizopus arrhizus var. delemar</name>
    <dbReference type="NCBI Taxonomy" id="64495"/>
    <lineage>
        <taxon>Eukaryota</taxon>
        <taxon>Fungi</taxon>
        <taxon>Fungi incertae sedis</taxon>
        <taxon>Mucoromycota</taxon>
        <taxon>Mucoromycotina</taxon>
        <taxon>Mucoromycetes</taxon>
        <taxon>Mucorales</taxon>
        <taxon>Mucorineae</taxon>
        <taxon>Rhizopodaceae</taxon>
        <taxon>Rhizopus</taxon>
    </lineage>
</organism>
<dbReference type="SMART" id="SM00229">
    <property type="entry name" value="RasGEFN"/>
    <property type="match status" value="1"/>
</dbReference>
<evidence type="ECO:0000256" key="2">
    <source>
        <dbReference type="PROSITE-ProRule" id="PRU00168"/>
    </source>
</evidence>
<dbReference type="InterPro" id="IPR000651">
    <property type="entry name" value="Ras-like_Gua-exchang_fac_N"/>
</dbReference>
<dbReference type="InterPro" id="IPR008937">
    <property type="entry name" value="Ras-like_GEF"/>
</dbReference>
<comment type="caution">
    <text evidence="5">The sequence shown here is derived from an EMBL/GenBank/DDBJ whole genome shotgun (WGS) entry which is preliminary data.</text>
</comment>
<dbReference type="PROSITE" id="PS00720">
    <property type="entry name" value="RASGEF"/>
    <property type="match status" value="1"/>
</dbReference>
<evidence type="ECO:0000313" key="5">
    <source>
        <dbReference type="EMBL" id="KAG1300631.1"/>
    </source>
</evidence>
<name>A0A9P6WXN2_RHIOR</name>
<sequence>MIHVLEDGKDVMIMSEDKVQVIAGTLDRLLMKLADETNQDPDYTDTFILFHSYFTTSFELFDKLITMFHSEKGHRIWQRSIQFKVLNVIQRWIKLQFQDFLNQSTLMVHLMVFLNSDLCRVHYTLETDRIRQMIEEQKLCLKEPRFMTTDDPKHDLVRQLVTPDLDFMSDNLFLSMDTRDIAKCLTLADFDLLKSIRIQDYLSCEKKEDDYVKWIIERVNKTSQWVMDKVSRQITMRRAIVHKMMDIAKICLDWNNFHTSMIITMTLHQEDVQNHINYKKLAKYLNLNNNMNHYRAALKKAKPPCVPFFPLILKDLTFLLDGNSTVYQGQSHLINFNKFRLVRQTIENTIHFTSQNYTI</sequence>
<dbReference type="PANTHER" id="PTHR23113">
    <property type="entry name" value="GUANINE NUCLEOTIDE EXCHANGE FACTOR"/>
    <property type="match status" value="1"/>
</dbReference>
<dbReference type="GO" id="GO:0005886">
    <property type="term" value="C:plasma membrane"/>
    <property type="evidence" value="ECO:0007669"/>
    <property type="project" value="TreeGrafter"/>
</dbReference>
<dbReference type="InterPro" id="IPR023578">
    <property type="entry name" value="Ras_GEF_dom_sf"/>
</dbReference>
<proteinExistence type="predicted"/>
<dbReference type="InterPro" id="IPR036964">
    <property type="entry name" value="RASGEF_cat_dom_sf"/>
</dbReference>
<feature type="domain" description="Ras-GEF" evidence="3">
    <location>
        <begin position="177"/>
        <end position="359"/>
    </location>
</feature>
<dbReference type="SMART" id="SM00147">
    <property type="entry name" value="RasGEF"/>
    <property type="match status" value="1"/>
</dbReference>
<dbReference type="GO" id="GO:0005085">
    <property type="term" value="F:guanyl-nucleotide exchange factor activity"/>
    <property type="evidence" value="ECO:0007669"/>
    <property type="project" value="UniProtKB-KW"/>
</dbReference>
<dbReference type="PANTHER" id="PTHR23113:SF99">
    <property type="entry name" value="RASGEF DOMAIN-CONTAINING PROTEIN"/>
    <property type="match status" value="1"/>
</dbReference>
<dbReference type="OrthoDB" id="546434at2759"/>
<dbReference type="Gene3D" id="1.20.870.10">
    <property type="entry name" value="Son of sevenless (SoS) protein Chain: S domain 1"/>
    <property type="match status" value="1"/>
</dbReference>
<evidence type="ECO:0000313" key="6">
    <source>
        <dbReference type="Proteomes" id="UP000716291"/>
    </source>
</evidence>
<dbReference type="PROSITE" id="PS50009">
    <property type="entry name" value="RASGEF_CAT"/>
    <property type="match status" value="1"/>
</dbReference>
<evidence type="ECO:0000259" key="4">
    <source>
        <dbReference type="PROSITE" id="PS50212"/>
    </source>
</evidence>
<dbReference type="GO" id="GO:0007265">
    <property type="term" value="P:Ras protein signal transduction"/>
    <property type="evidence" value="ECO:0007669"/>
    <property type="project" value="TreeGrafter"/>
</dbReference>
<dbReference type="Pfam" id="PF00618">
    <property type="entry name" value="RasGEF_N"/>
    <property type="match status" value="1"/>
</dbReference>